<evidence type="ECO:0000259" key="5">
    <source>
        <dbReference type="Pfam" id="PF17289"/>
    </source>
</evidence>
<proteinExistence type="predicted"/>
<name>A0A6J5LEM4_9CAUD</name>
<dbReference type="EMBL" id="LR796247">
    <property type="protein sequence ID" value="CAB4131360.1"/>
    <property type="molecule type" value="Genomic_DNA"/>
</dbReference>
<organism evidence="6">
    <name type="scientific">uncultured Caudovirales phage</name>
    <dbReference type="NCBI Taxonomy" id="2100421"/>
    <lineage>
        <taxon>Viruses</taxon>
        <taxon>Duplodnaviria</taxon>
        <taxon>Heunggongvirae</taxon>
        <taxon>Uroviricota</taxon>
        <taxon>Caudoviricetes</taxon>
        <taxon>Peduoviridae</taxon>
        <taxon>Maltschvirus</taxon>
        <taxon>Maltschvirus maltsch</taxon>
    </lineage>
</organism>
<feature type="domain" description="Terminase large subunit gp17-like C-terminal" evidence="5">
    <location>
        <begin position="314"/>
        <end position="474"/>
    </location>
</feature>
<dbReference type="Pfam" id="PF17289">
    <property type="entry name" value="Terminase_6C"/>
    <property type="match status" value="1"/>
</dbReference>
<keyword evidence="2" id="KW-0547">Nucleotide-binding</keyword>
<evidence type="ECO:0000256" key="2">
    <source>
        <dbReference type="ARBA" id="ARBA00022741"/>
    </source>
</evidence>
<gene>
    <name evidence="6" type="ORF">UFOVP132_66</name>
</gene>
<keyword evidence="4" id="KW-0231">Viral genome packaging</keyword>
<dbReference type="Gene3D" id="3.30.420.240">
    <property type="match status" value="1"/>
</dbReference>
<sequence length="547" mass="62669">MDLSQLKGYNGNSNLKRSRQSIEWTPDLVSEYIKCSDDPIYFIETYMKIININDGLVSFKLYDYQKEMVLAMKENRFNIIATARQAGKSTVTCGFILWYIIFHSDKTVALLANKGETAREILGRVQLAYEHLPRWLQHGVVEWNKGSFELENNSRVIAAATSKSGIRGYSINLLFIDEAAFIENWDDFFTSVYPTISSGKESKVILVSTPNGLNHFYSLWINAREERNGYKPIQVMWNAVPGRDEQWRQDTLASMNFDTEKFEQEYCVEFMGSSGTLIAGWKLKELVHQVPIVLKQGLSQYVLPERGHSYIIMADVSRGKGLDYSAFHIIDVTKMPYNQVCVYRNNSITPLDYAAIIHKMAMAYNQASVMVEINDIGEQVGQSLHFDYEYEGVLLTESAGRAGKRVTLRSSGPSVDWGIRTTKNVKAAGCSIIKLLIEQNQLIINDFHTIEELATFSRKLNSYEAEEGKHDDLVMGLVLFGWLSDQQYFREYTDINTLQRLREKSEEEIMDDMLPFGFIDDGRDDVIEQLELPRGNWLVSDIENEFL</sequence>
<dbReference type="GO" id="GO:0005524">
    <property type="term" value="F:ATP binding"/>
    <property type="evidence" value="ECO:0007669"/>
    <property type="project" value="UniProtKB-KW"/>
</dbReference>
<keyword evidence="3" id="KW-0067">ATP-binding</keyword>
<reference evidence="6" key="1">
    <citation type="submission" date="2020-04" db="EMBL/GenBank/DDBJ databases">
        <authorList>
            <person name="Chiriac C."/>
            <person name="Salcher M."/>
            <person name="Ghai R."/>
            <person name="Kavagutti S V."/>
        </authorList>
    </citation>
    <scope>NUCLEOTIDE SEQUENCE</scope>
</reference>
<dbReference type="Pfam" id="PF03237">
    <property type="entry name" value="Terminase_6N"/>
    <property type="match status" value="1"/>
</dbReference>
<accession>A0A6J5LEM4</accession>
<evidence type="ECO:0000256" key="1">
    <source>
        <dbReference type="ARBA" id="ARBA00022612"/>
    </source>
</evidence>
<dbReference type="InterPro" id="IPR027417">
    <property type="entry name" value="P-loop_NTPase"/>
</dbReference>
<dbReference type="SUPFAM" id="SSF52540">
    <property type="entry name" value="P-loop containing nucleoside triphosphate hydrolases"/>
    <property type="match status" value="1"/>
</dbReference>
<dbReference type="Gene3D" id="3.40.50.300">
    <property type="entry name" value="P-loop containing nucleotide triphosphate hydrolases"/>
    <property type="match status" value="1"/>
</dbReference>
<protein>
    <submittedName>
        <fullName evidence="6">Large terminase protein</fullName>
    </submittedName>
</protein>
<evidence type="ECO:0000256" key="3">
    <source>
        <dbReference type="ARBA" id="ARBA00022840"/>
    </source>
</evidence>
<evidence type="ECO:0000313" key="6">
    <source>
        <dbReference type="EMBL" id="CAB4131360.1"/>
    </source>
</evidence>
<keyword evidence="1" id="KW-1188">Viral release from host cell</keyword>
<dbReference type="InterPro" id="IPR035421">
    <property type="entry name" value="Terminase_6C"/>
</dbReference>
<evidence type="ECO:0000256" key="4">
    <source>
        <dbReference type="ARBA" id="ARBA00023219"/>
    </source>
</evidence>